<dbReference type="AlphaFoldDB" id="H5V6L5"/>
<dbReference type="eggNOG" id="COG0847">
    <property type="taxonomic scope" value="Bacteria"/>
</dbReference>
<protein>
    <recommendedName>
        <fullName evidence="3">CRISPR-associated protein</fullName>
    </recommendedName>
</protein>
<organism evidence="1 2">
    <name type="scientific">Atlantibacter hermannii NBRC 105704</name>
    <dbReference type="NCBI Taxonomy" id="1115512"/>
    <lineage>
        <taxon>Bacteria</taxon>
        <taxon>Pseudomonadati</taxon>
        <taxon>Pseudomonadota</taxon>
        <taxon>Gammaproteobacteria</taxon>
        <taxon>Enterobacterales</taxon>
        <taxon>Enterobacteriaceae</taxon>
        <taxon>Atlantibacter</taxon>
    </lineage>
</organism>
<accession>H5V6L5</accession>
<dbReference type="Pfam" id="PF09707">
    <property type="entry name" value="Cas_Cas2CT1978"/>
    <property type="match status" value="1"/>
</dbReference>
<proteinExistence type="predicted"/>
<evidence type="ECO:0000313" key="1">
    <source>
        <dbReference type="EMBL" id="GAB53623.1"/>
    </source>
</evidence>
<sequence>MSMLVVVTENVPPRLRGRMAIWLLEVRAGVYVGDVSTRIREMIWQQITSLADEGNVVMAWATNTESGFEFQTWGKNRRVPVDFDGLRLVTFLPVNNQ</sequence>
<evidence type="ECO:0000313" key="2">
    <source>
        <dbReference type="Proteomes" id="UP000010297"/>
    </source>
</evidence>
<dbReference type="RefSeq" id="WP_002438034.1">
    <property type="nucleotide sequence ID" value="NZ_BAFF01000018.1"/>
</dbReference>
<dbReference type="NCBIfam" id="TIGR01873">
    <property type="entry name" value="cas_CT1978"/>
    <property type="match status" value="1"/>
</dbReference>
<dbReference type="InterPro" id="IPR010152">
    <property type="entry name" value="CRISPR-assoc_prot_Cas2_sub"/>
</dbReference>
<dbReference type="Gene3D" id="3.30.70.240">
    <property type="match status" value="1"/>
</dbReference>
<keyword evidence="2" id="KW-1185">Reference proteome</keyword>
<dbReference type="Proteomes" id="UP000010297">
    <property type="component" value="Unassembled WGS sequence"/>
</dbReference>
<name>H5V6L5_ATLHE</name>
<comment type="caution">
    <text evidence="1">The sequence shown here is derived from an EMBL/GenBank/DDBJ whole genome shotgun (WGS) entry which is preliminary data.</text>
</comment>
<evidence type="ECO:0008006" key="3">
    <source>
        <dbReference type="Google" id="ProtNLM"/>
    </source>
</evidence>
<dbReference type="EMBL" id="BAFF01000018">
    <property type="protein sequence ID" value="GAB53623.1"/>
    <property type="molecule type" value="Genomic_DNA"/>
</dbReference>
<gene>
    <name evidence="1" type="primary">ygbF</name>
    <name evidence="1" type="ORF">EH105704_18_00010</name>
</gene>
<dbReference type="GeneID" id="92827484"/>
<reference evidence="1 2" key="1">
    <citation type="submission" date="2012-02" db="EMBL/GenBank/DDBJ databases">
        <title>Whole genome shotgun sequence of Escherichia hermannii NBRC 105704.</title>
        <authorList>
            <person name="Yoshida I."/>
            <person name="Hosoyama A."/>
            <person name="Tsuchikane K."/>
            <person name="Katsumata H."/>
            <person name="Yamazaki S."/>
            <person name="Fujita N."/>
        </authorList>
    </citation>
    <scope>NUCLEOTIDE SEQUENCE [LARGE SCALE GENOMIC DNA]</scope>
    <source>
        <strain evidence="1 2">NBRC 105704</strain>
    </source>
</reference>